<dbReference type="OrthoDB" id="5379188at2"/>
<proteinExistence type="predicted"/>
<comment type="caution">
    <text evidence="1">The sequence shown here is derived from an EMBL/GenBank/DDBJ whole genome shotgun (WGS) entry which is preliminary data.</text>
</comment>
<dbReference type="Proteomes" id="UP000260644">
    <property type="component" value="Unassembled WGS sequence"/>
</dbReference>
<gene>
    <name evidence="1" type="ORF">DVR12_27400</name>
</gene>
<evidence type="ECO:0008006" key="3">
    <source>
        <dbReference type="Google" id="ProtNLM"/>
    </source>
</evidence>
<accession>A0A3E1Y202</accession>
<organism evidence="1 2">
    <name type="scientific">Chitinophaga silvatica</name>
    <dbReference type="NCBI Taxonomy" id="2282649"/>
    <lineage>
        <taxon>Bacteria</taxon>
        <taxon>Pseudomonadati</taxon>
        <taxon>Bacteroidota</taxon>
        <taxon>Chitinophagia</taxon>
        <taxon>Chitinophagales</taxon>
        <taxon>Chitinophagaceae</taxon>
        <taxon>Chitinophaga</taxon>
    </lineage>
</organism>
<dbReference type="AlphaFoldDB" id="A0A3E1Y202"/>
<dbReference type="EMBL" id="QPMM01000021">
    <property type="protein sequence ID" value="RFS18673.1"/>
    <property type="molecule type" value="Genomic_DNA"/>
</dbReference>
<sequence length="427" mass="50049">MKYGHSLPERLQKFNELFFNKQANTITKWDIPTVNGTELYEVYHVSIELPKYRLDNTRTLALQEQYIYNNKLPDDFFNEVESDRVQEIQHGFLKKLIGSSDKDKDLIKYFENQNQTEPLILTHDGFVISGNRRLCAFRVLLEGNYEKYRRFSHIRVVVLPSLDGDKIDQIEDFLEQQKDIKEPFSWVSRALGYRRRMQRYNFSDEQLTDITKQKKGEIIGLINKLEVADRYLEFIGCPKDYNQIIDDFYAFEKIYTCQQKDKAGSIAKKTTFEKLAFLAIKNKGAFSDRMYKNIPIMYEAQSLIQNDIASEFEEEFKQFDSTEKLKSPLTGLNLFPDPAVSINKLVEKPEHEEKVIEIITDRIEGYLALEREKKKKSSVLERVRKANTLLVEANAIKNGEIDTKGVLSQITNIERELNKLKEWADNK</sequence>
<evidence type="ECO:0000313" key="2">
    <source>
        <dbReference type="Proteomes" id="UP000260644"/>
    </source>
</evidence>
<keyword evidence="2" id="KW-1185">Reference proteome</keyword>
<dbReference type="RefSeq" id="WP_116979040.1">
    <property type="nucleotide sequence ID" value="NZ_QPMM01000021.1"/>
</dbReference>
<evidence type="ECO:0000313" key="1">
    <source>
        <dbReference type="EMBL" id="RFS18673.1"/>
    </source>
</evidence>
<name>A0A3E1Y202_9BACT</name>
<protein>
    <recommendedName>
        <fullName evidence="3">ParB/Sulfiredoxin domain-containing protein</fullName>
    </recommendedName>
</protein>
<reference evidence="1 2" key="1">
    <citation type="submission" date="2018-07" db="EMBL/GenBank/DDBJ databases">
        <title>Chitinophaga K2CV101002-2 sp. nov., isolated from a monsoon evergreen broad-leaved forest soil.</title>
        <authorList>
            <person name="Lv Y."/>
        </authorList>
    </citation>
    <scope>NUCLEOTIDE SEQUENCE [LARGE SCALE GENOMIC DNA]</scope>
    <source>
        <strain evidence="1 2">GDMCC 1.1288</strain>
    </source>
</reference>